<evidence type="ECO:0000259" key="2">
    <source>
        <dbReference type="Pfam" id="PF01425"/>
    </source>
</evidence>
<comment type="caution">
    <text evidence="3">The sequence shown here is derived from an EMBL/GenBank/DDBJ whole genome shotgun (WGS) entry which is preliminary data.</text>
</comment>
<dbReference type="GO" id="GO:0050567">
    <property type="term" value="F:glutaminyl-tRNA synthase (glutamine-hydrolyzing) activity"/>
    <property type="evidence" value="ECO:0007669"/>
    <property type="project" value="UniProtKB-EC"/>
</dbReference>
<evidence type="ECO:0000256" key="1">
    <source>
        <dbReference type="SAM" id="SignalP"/>
    </source>
</evidence>
<dbReference type="Gene3D" id="3.90.1300.10">
    <property type="entry name" value="Amidase signature (AS) domain"/>
    <property type="match status" value="1"/>
</dbReference>
<dbReference type="EC" id="6.3.5.7" evidence="3"/>
<protein>
    <submittedName>
        <fullName evidence="3">Glutamyl-tRNA(Gln) amidotransferase subunit A</fullName>
        <ecNumber evidence="3">6.3.5.7</ecNumber>
    </submittedName>
</protein>
<dbReference type="InterPro" id="IPR023631">
    <property type="entry name" value="Amidase_dom"/>
</dbReference>
<proteinExistence type="predicted"/>
<organism evidence="3 4">
    <name type="scientific">Pseudoalteromonas holothuriae</name>
    <dbReference type="NCBI Taxonomy" id="2963714"/>
    <lineage>
        <taxon>Bacteria</taxon>
        <taxon>Pseudomonadati</taxon>
        <taxon>Pseudomonadota</taxon>
        <taxon>Gammaproteobacteria</taxon>
        <taxon>Alteromonadales</taxon>
        <taxon>Pseudoalteromonadaceae</taxon>
        <taxon>Pseudoalteromonas</taxon>
    </lineage>
</organism>
<keyword evidence="1" id="KW-0732">Signal</keyword>
<evidence type="ECO:0000313" key="4">
    <source>
        <dbReference type="Proteomes" id="UP001152485"/>
    </source>
</evidence>
<dbReference type="RefSeq" id="WP_261595336.1">
    <property type="nucleotide sequence ID" value="NZ_CAMAPD010000032.1"/>
</dbReference>
<dbReference type="Pfam" id="PF01425">
    <property type="entry name" value="Amidase"/>
    <property type="match status" value="1"/>
</dbReference>
<sequence length="512" mass="55409">MLFKKYSMLFFSTAVCALLSTNCLAQNNTLKLEEYSLSELQQLVDQNQLSYQQITQFYLSRIDELDVNGPKLNAIINVNQQALMHAKQKDAEHDQNTEHSLLYGMPIVLKDNIETAGNTPTTAGAVALEHNYAQQDAELVTKLKKAGAIILGKANLSEWANFKSTHSSSGWSDVGGQTKNPYVLNRTPCGSSSGSAVAVAANLAVVAVGTETDGSITCPAAHNSLVGLKPTVGLVSGKGIVPLSHSQDAAGPMTRSVEDVAVLLEVMADTAPNHYQKHLNKDGLKGKRIGIARNVSDFNPVASQAFEQAITVLKIEGAIVVDNLTLEHQNELSQAEFDILLYDFKHDVNEYLANTPEQVKVKSLEQLIAFNTLLADSYFNQGLFEMAQQKGGLESEAYITAKKLVADKARTQGIDALMEEHKLDAIVAPTNGPAWVIDTVNGDQYTGASSSPAAIAGYPSITVPMAFYRSLPLGISFFSTAYQEGTLIEIGYAFEQATKVRRSPKFISSIDE</sequence>
<dbReference type="SUPFAM" id="SSF75304">
    <property type="entry name" value="Amidase signature (AS) enzymes"/>
    <property type="match status" value="1"/>
</dbReference>
<keyword evidence="3" id="KW-0436">Ligase</keyword>
<dbReference type="Proteomes" id="UP001152485">
    <property type="component" value="Unassembled WGS sequence"/>
</dbReference>
<reference evidence="3 4" key="1">
    <citation type="submission" date="2022-07" db="EMBL/GenBank/DDBJ databases">
        <authorList>
            <person name="Criscuolo A."/>
        </authorList>
    </citation>
    <scope>NUCLEOTIDE SEQUENCE [LARGE SCALE GENOMIC DNA]</scope>
    <source>
        <strain evidence="4">CIP 111951</strain>
    </source>
</reference>
<gene>
    <name evidence="3" type="primary">gatA</name>
    <name evidence="3" type="ORF">PSECIP111951_04018</name>
</gene>
<feature type="chain" id="PRO_5045589475" evidence="1">
    <location>
        <begin position="26"/>
        <end position="512"/>
    </location>
</feature>
<feature type="domain" description="Amidase" evidence="2">
    <location>
        <begin position="54"/>
        <end position="487"/>
    </location>
</feature>
<feature type="signal peptide" evidence="1">
    <location>
        <begin position="1"/>
        <end position="25"/>
    </location>
</feature>
<name>A0ABM9GNB6_9GAMM</name>
<dbReference type="PANTHER" id="PTHR42678:SF34">
    <property type="entry name" value="OS04G0183300 PROTEIN"/>
    <property type="match status" value="1"/>
</dbReference>
<dbReference type="PANTHER" id="PTHR42678">
    <property type="entry name" value="AMIDASE"/>
    <property type="match status" value="1"/>
</dbReference>
<dbReference type="EMBL" id="CAMAPD010000032">
    <property type="protein sequence ID" value="CAH9068103.1"/>
    <property type="molecule type" value="Genomic_DNA"/>
</dbReference>
<accession>A0ABM9GNB6</accession>
<evidence type="ECO:0000313" key="3">
    <source>
        <dbReference type="EMBL" id="CAH9068103.1"/>
    </source>
</evidence>
<dbReference type="NCBIfam" id="NF006006">
    <property type="entry name" value="PRK08137.1"/>
    <property type="match status" value="1"/>
</dbReference>
<dbReference type="InterPro" id="IPR036928">
    <property type="entry name" value="AS_sf"/>
</dbReference>